<name>A0A2U9BFN4_SCOMX</name>
<dbReference type="Pfam" id="PF06522">
    <property type="entry name" value="B12D"/>
    <property type="match status" value="1"/>
</dbReference>
<evidence type="ECO:0000313" key="3">
    <source>
        <dbReference type="Proteomes" id="UP000246464"/>
    </source>
</evidence>
<proteinExistence type="predicted"/>
<keyword evidence="3" id="KW-1185">Reference proteome</keyword>
<feature type="transmembrane region" description="Helical" evidence="1">
    <location>
        <begin position="47"/>
        <end position="70"/>
    </location>
</feature>
<keyword evidence="1" id="KW-1133">Transmembrane helix</keyword>
<organism evidence="2 3">
    <name type="scientific">Scophthalmus maximus</name>
    <name type="common">Turbot</name>
    <name type="synonym">Psetta maxima</name>
    <dbReference type="NCBI Taxonomy" id="52904"/>
    <lineage>
        <taxon>Eukaryota</taxon>
        <taxon>Metazoa</taxon>
        <taxon>Chordata</taxon>
        <taxon>Craniata</taxon>
        <taxon>Vertebrata</taxon>
        <taxon>Euteleostomi</taxon>
        <taxon>Actinopterygii</taxon>
        <taxon>Neopterygii</taxon>
        <taxon>Teleostei</taxon>
        <taxon>Neoteleostei</taxon>
        <taxon>Acanthomorphata</taxon>
        <taxon>Carangaria</taxon>
        <taxon>Pleuronectiformes</taxon>
        <taxon>Pleuronectoidei</taxon>
        <taxon>Scophthalmidae</taxon>
        <taxon>Scophthalmus</taxon>
    </lineage>
</organism>
<dbReference type="PANTHER" id="PTHR14256:SF5">
    <property type="entry name" value="NADH DEHYDROGENASE [UBIQUINONE] 1 ALPHA SUBCOMPLEX SUBUNIT 4-LIKE 2"/>
    <property type="match status" value="1"/>
</dbReference>
<evidence type="ECO:0000313" key="2">
    <source>
        <dbReference type="EMBL" id="AWP02546.1"/>
    </source>
</evidence>
<dbReference type="AlphaFoldDB" id="A0A2U9BFN4"/>
<reference evidence="2 3" key="1">
    <citation type="submission" date="2017-12" db="EMBL/GenBank/DDBJ databases">
        <title>Integrating genomic resources of turbot (Scophthalmus maximus) in depth evaluation of genetic and physical mapping variation across individuals.</title>
        <authorList>
            <person name="Martinez P."/>
        </authorList>
    </citation>
    <scope>NUCLEOTIDE SEQUENCE [LARGE SCALE GENOMIC DNA]</scope>
</reference>
<gene>
    <name evidence="2" type="ORF">SMAX5B_005204</name>
</gene>
<accession>A0A2U9BFN4</accession>
<dbReference type="Proteomes" id="UP000246464">
    <property type="component" value="Chromosome 6"/>
</dbReference>
<keyword evidence="1" id="KW-0812">Transmembrane</keyword>
<dbReference type="EMBL" id="CP026248">
    <property type="protein sequence ID" value="AWP02546.1"/>
    <property type="molecule type" value="Genomic_DNA"/>
</dbReference>
<dbReference type="InterPro" id="IPR010530">
    <property type="entry name" value="B12D"/>
</dbReference>
<protein>
    <submittedName>
        <fullName evidence="2">Putative NADH dehydrogenase</fullName>
    </submittedName>
</protein>
<dbReference type="PANTHER" id="PTHR14256">
    <property type="entry name" value="NADH-UBIQUINONE OXIDOREDUCTASE MLRQ SUBUNIT"/>
    <property type="match status" value="1"/>
</dbReference>
<evidence type="ECO:0000256" key="1">
    <source>
        <dbReference type="SAM" id="Phobius"/>
    </source>
</evidence>
<keyword evidence="1" id="KW-0472">Membrane</keyword>
<sequence length="118" mass="13888">MDIKGKILIPNQILWIPAGFYARHKWCDCQTDKHAITQEWRKLITSILFLLIPQFFFTTLGITGAILYLIRLSRGPHVTFWNKTDNPEPWNKLDPTYQYKFVAIKTDYKGLKKEGPDF</sequence>